<dbReference type="CDD" id="cd23507">
    <property type="entry name" value="hydrophobin_I"/>
    <property type="match status" value="1"/>
</dbReference>
<dbReference type="Proteomes" id="UP001219525">
    <property type="component" value="Unassembled WGS sequence"/>
</dbReference>
<keyword evidence="3" id="KW-1185">Reference proteome</keyword>
<organism evidence="2 3">
    <name type="scientific">Mycena pura</name>
    <dbReference type="NCBI Taxonomy" id="153505"/>
    <lineage>
        <taxon>Eukaryota</taxon>
        <taxon>Fungi</taxon>
        <taxon>Dikarya</taxon>
        <taxon>Basidiomycota</taxon>
        <taxon>Agaricomycotina</taxon>
        <taxon>Agaricomycetes</taxon>
        <taxon>Agaricomycetidae</taxon>
        <taxon>Agaricales</taxon>
        <taxon>Marasmiineae</taxon>
        <taxon>Mycenaceae</taxon>
        <taxon>Mycena</taxon>
    </lineage>
</organism>
<evidence type="ECO:0000313" key="2">
    <source>
        <dbReference type="EMBL" id="KAJ7208584.1"/>
    </source>
</evidence>
<protein>
    <recommendedName>
        <fullName evidence="4">Hydrophobin</fullName>
    </recommendedName>
</protein>
<evidence type="ECO:0008006" key="4">
    <source>
        <dbReference type="Google" id="ProtNLM"/>
    </source>
</evidence>
<evidence type="ECO:0000256" key="1">
    <source>
        <dbReference type="SAM" id="SignalP"/>
    </source>
</evidence>
<gene>
    <name evidence="2" type="ORF">GGX14DRAFT_566800</name>
</gene>
<feature type="signal peptide" evidence="1">
    <location>
        <begin position="1"/>
        <end position="19"/>
    </location>
</feature>
<dbReference type="EMBL" id="JARJCW010000033">
    <property type="protein sequence ID" value="KAJ7208584.1"/>
    <property type="molecule type" value="Genomic_DNA"/>
</dbReference>
<feature type="chain" id="PRO_5042182490" description="Hydrophobin" evidence="1">
    <location>
        <begin position="20"/>
        <end position="88"/>
    </location>
</feature>
<reference evidence="2" key="1">
    <citation type="submission" date="2023-03" db="EMBL/GenBank/DDBJ databases">
        <title>Massive genome expansion in bonnet fungi (Mycena s.s.) driven by repeated elements and novel gene families across ecological guilds.</title>
        <authorList>
            <consortium name="Lawrence Berkeley National Laboratory"/>
            <person name="Harder C.B."/>
            <person name="Miyauchi S."/>
            <person name="Viragh M."/>
            <person name="Kuo A."/>
            <person name="Thoen E."/>
            <person name="Andreopoulos B."/>
            <person name="Lu D."/>
            <person name="Skrede I."/>
            <person name="Drula E."/>
            <person name="Henrissat B."/>
            <person name="Morin E."/>
            <person name="Kohler A."/>
            <person name="Barry K."/>
            <person name="LaButti K."/>
            <person name="Morin E."/>
            <person name="Salamov A."/>
            <person name="Lipzen A."/>
            <person name="Mereny Z."/>
            <person name="Hegedus B."/>
            <person name="Baldrian P."/>
            <person name="Stursova M."/>
            <person name="Weitz H."/>
            <person name="Taylor A."/>
            <person name="Grigoriev I.V."/>
            <person name="Nagy L.G."/>
            <person name="Martin F."/>
            <person name="Kauserud H."/>
        </authorList>
    </citation>
    <scope>NUCLEOTIDE SEQUENCE</scope>
    <source>
        <strain evidence="2">9144</strain>
    </source>
</reference>
<keyword evidence="1" id="KW-0732">Signal</keyword>
<evidence type="ECO:0000313" key="3">
    <source>
        <dbReference type="Proteomes" id="UP001219525"/>
    </source>
</evidence>
<dbReference type="AlphaFoldDB" id="A0AAD6YEA7"/>
<proteinExistence type="predicted"/>
<comment type="caution">
    <text evidence="2">The sequence shown here is derived from an EMBL/GenBank/DDBJ whole genome shotgun (WGS) entry which is preliminary data.</text>
</comment>
<accession>A0AAD6YEA7</accession>
<sequence>MFTKVSLLVTSLLVTLAVADYPPPQPGSIDMCCDTVGGINDPAVVQTAVGAGIEILDFPGPYGIGCDAIVIFSDPWYGSADAVAARAN</sequence>
<name>A0AAD6YEA7_9AGAR</name>